<evidence type="ECO:0000256" key="1">
    <source>
        <dbReference type="SAM" id="Phobius"/>
    </source>
</evidence>
<evidence type="ECO:0000313" key="3">
    <source>
        <dbReference type="EMBL" id="EEF25970.1"/>
    </source>
</evidence>
<protein>
    <recommendedName>
        <fullName evidence="2">Chemotaxis methyl-accepting receptor HlyB-like 4HB MCP domain-containing protein</fullName>
    </recommendedName>
</protein>
<dbReference type="InParanoid" id="B9TDU2"/>
<keyword evidence="1" id="KW-0472">Membrane</keyword>
<evidence type="ECO:0000259" key="2">
    <source>
        <dbReference type="Pfam" id="PF12729"/>
    </source>
</evidence>
<reference evidence="4" key="1">
    <citation type="journal article" date="2010" name="Nat. Biotechnol.">
        <title>Draft genome sequence of the oilseed species Ricinus communis.</title>
        <authorList>
            <person name="Chan A.P."/>
            <person name="Crabtree J."/>
            <person name="Zhao Q."/>
            <person name="Lorenzi H."/>
            <person name="Orvis J."/>
            <person name="Puiu D."/>
            <person name="Melake-Berhan A."/>
            <person name="Jones K.M."/>
            <person name="Redman J."/>
            <person name="Chen G."/>
            <person name="Cahoon E.B."/>
            <person name="Gedil M."/>
            <person name="Stanke M."/>
            <person name="Haas B.J."/>
            <person name="Wortman J.R."/>
            <person name="Fraser-Liggett C.M."/>
            <person name="Ravel J."/>
            <person name="Rabinowicz P.D."/>
        </authorList>
    </citation>
    <scope>NUCLEOTIDE SEQUENCE [LARGE SCALE GENOMIC DNA]</scope>
    <source>
        <strain evidence="4">cv. Hale</strain>
    </source>
</reference>
<proteinExistence type="predicted"/>
<dbReference type="Pfam" id="PF12729">
    <property type="entry name" value="4HB_MCP_1"/>
    <property type="match status" value="1"/>
</dbReference>
<accession>B9TDU2</accession>
<name>B9TDU2_RICCO</name>
<feature type="domain" description="Chemotaxis methyl-accepting receptor HlyB-like 4HB MCP" evidence="2">
    <location>
        <begin position="3"/>
        <end position="146"/>
    </location>
</feature>
<feature type="transmembrane region" description="Helical" evidence="1">
    <location>
        <begin position="6"/>
        <end position="30"/>
    </location>
</feature>
<keyword evidence="1" id="KW-0812">Transmembrane</keyword>
<keyword evidence="1" id="KW-1133">Transmembrane helix</keyword>
<dbReference type="AlphaFoldDB" id="B9TDU2"/>
<keyword evidence="4" id="KW-1185">Reference proteome</keyword>
<dbReference type="InterPro" id="IPR047347">
    <property type="entry name" value="YvaQ-like_sensor"/>
</dbReference>
<dbReference type="CDD" id="cd19411">
    <property type="entry name" value="MCP2201-like_sensor"/>
    <property type="match status" value="1"/>
</dbReference>
<organism evidence="3 4">
    <name type="scientific">Ricinus communis</name>
    <name type="common">Castor bean</name>
    <dbReference type="NCBI Taxonomy" id="3988"/>
    <lineage>
        <taxon>Eukaryota</taxon>
        <taxon>Viridiplantae</taxon>
        <taxon>Streptophyta</taxon>
        <taxon>Embryophyta</taxon>
        <taxon>Tracheophyta</taxon>
        <taxon>Spermatophyta</taxon>
        <taxon>Magnoliopsida</taxon>
        <taxon>eudicotyledons</taxon>
        <taxon>Gunneridae</taxon>
        <taxon>Pentapetalae</taxon>
        <taxon>rosids</taxon>
        <taxon>fabids</taxon>
        <taxon>Malpighiales</taxon>
        <taxon>Euphorbiaceae</taxon>
        <taxon>Acalyphoideae</taxon>
        <taxon>Acalypheae</taxon>
        <taxon>Ricinus</taxon>
    </lineage>
</organism>
<sequence length="147" mass="16419">MKNLTVAFKLGMGFGLVIFLLTVIVLTAIFNMSGMNATTTQITQQFYANVALANEADKNARDNAKFIRQLFIADGEEELDQVKQKIKANRDENMVILGKLDQQLKSEKGRAQLGEVQQSRDALAPKYDQLYALLKTDRNAALAYMKA</sequence>
<dbReference type="Proteomes" id="UP000008311">
    <property type="component" value="Unassembled WGS sequence"/>
</dbReference>
<feature type="non-terminal residue" evidence="3">
    <location>
        <position position="147"/>
    </location>
</feature>
<evidence type="ECO:0000313" key="4">
    <source>
        <dbReference type="Proteomes" id="UP000008311"/>
    </source>
</evidence>
<gene>
    <name evidence="3" type="ORF">RCOM_1916950</name>
</gene>
<dbReference type="InterPro" id="IPR024478">
    <property type="entry name" value="HlyB_4HB_MCP"/>
</dbReference>
<dbReference type="EMBL" id="EQ978478">
    <property type="protein sequence ID" value="EEF25970.1"/>
    <property type="molecule type" value="Genomic_DNA"/>
</dbReference>